<dbReference type="EMBL" id="JASBWV010000022">
    <property type="protein sequence ID" value="KAJ9120001.1"/>
    <property type="molecule type" value="Genomic_DNA"/>
</dbReference>
<gene>
    <name evidence="1" type="ORF">QFC24_005484</name>
</gene>
<evidence type="ECO:0000313" key="2">
    <source>
        <dbReference type="Proteomes" id="UP001234202"/>
    </source>
</evidence>
<evidence type="ECO:0000313" key="1">
    <source>
        <dbReference type="EMBL" id="KAJ9120001.1"/>
    </source>
</evidence>
<name>A0ACC2X988_9TREE</name>
<sequence>MPVTTRQGARTFASQSASTSQGRQQVISQSTLAAPSVPRRRRTAQTKAETIPRCLPPSSFESLPTEIIELIAEKLRDQELEQDGSDADDFYEAASEVTEHPPPCECQYAHGSLPANRESAKAKIAERFHSCEPTIPLSSTSRRLRSIVFDHRPDRIKVVKYCKSSMQASEAMTAPLRESVRKLSVRAEPRHTAPDLNEQIIHCLMLFPKIQVLNIDWNRTMSGHRHQLITIPVLVRAFPQLKTLIVDIPEDPYVRDVRYGDLDLCFSSAARELGLIFAHLPLAHVEGVTIRIRDAASSPLEDDFGCYRKAFERMRLPRLKIFTAELTLEIDTPLEGECIWASATFNC</sequence>
<reference evidence="1" key="1">
    <citation type="submission" date="2023-04" db="EMBL/GenBank/DDBJ databases">
        <title>Draft Genome sequencing of Naganishia species isolated from polar environments using Oxford Nanopore Technology.</title>
        <authorList>
            <person name="Leo P."/>
            <person name="Venkateswaran K."/>
        </authorList>
    </citation>
    <scope>NUCLEOTIDE SEQUENCE</scope>
    <source>
        <strain evidence="1">DBVPG 5303</strain>
    </source>
</reference>
<keyword evidence="2" id="KW-1185">Reference proteome</keyword>
<proteinExistence type="predicted"/>
<accession>A0ACC2X988</accession>
<protein>
    <submittedName>
        <fullName evidence="1">Uncharacterized protein</fullName>
    </submittedName>
</protein>
<dbReference type="Proteomes" id="UP001234202">
    <property type="component" value="Unassembled WGS sequence"/>
</dbReference>
<comment type="caution">
    <text evidence="1">The sequence shown here is derived from an EMBL/GenBank/DDBJ whole genome shotgun (WGS) entry which is preliminary data.</text>
</comment>
<organism evidence="1 2">
    <name type="scientific">Naganishia onofrii</name>
    <dbReference type="NCBI Taxonomy" id="1851511"/>
    <lineage>
        <taxon>Eukaryota</taxon>
        <taxon>Fungi</taxon>
        <taxon>Dikarya</taxon>
        <taxon>Basidiomycota</taxon>
        <taxon>Agaricomycotina</taxon>
        <taxon>Tremellomycetes</taxon>
        <taxon>Filobasidiales</taxon>
        <taxon>Filobasidiaceae</taxon>
        <taxon>Naganishia</taxon>
    </lineage>
</organism>